<evidence type="ECO:0000313" key="2">
    <source>
        <dbReference type="Proteomes" id="UP000297716"/>
    </source>
</evidence>
<sequence>MADSGVWIVNTTPDKPDQSTRKLIRSHVMRGKNTRAARRAKEPIQYSEWVTHAHGQHVGMLGASEGWVPSTPRKVASELASFGFTIELKPYMVDLLYRAFTTIKPSAYTIETKIVDERPDDLFCFSNLSQHPAMIHAILFMVQTLDDSRSQVSCGDIARYHLVKTLQYLGQSLQDKSAATTKSTMAVVLSLAHSAAMLGELETTQKHMDGLYQIVSLSGGLDSLGPGSMIEHKAQRLDFGLALATGGETRFFKDDISWAPRIASRQAACRHPELGMIQPEPDSRLLNIWADLREFARAANLATQTGRRMSSAFFSQFTGSVPYRLIALRFDPLSCSELLRLCMLAFTKGVLVRIEGLGNFLTYLAHGLKDTLVAHRQLPSYEFGKLLLWALFVTAVSVYEHFDRHWIHEMLGELVQLLHLRTWTETRAVLKSFLWIDLVFDKPAERLFNDWLRDTNHHKFLSAPEAPDYT</sequence>
<dbReference type="PANTHER" id="PTHR37540">
    <property type="entry name" value="TRANSCRIPTION FACTOR (ACR-2), PUTATIVE-RELATED-RELATED"/>
    <property type="match status" value="1"/>
</dbReference>
<reference evidence="1 2" key="1">
    <citation type="submission" date="2019-03" db="EMBL/GenBank/DDBJ databases">
        <title>Draft genome sequence of Xylaria hypoxylon DSM 108379, a ubiquitous saprotrophic-parasitic fungi on hardwood.</title>
        <authorList>
            <person name="Buettner E."/>
            <person name="Leonhardt S."/>
            <person name="Gebauer A.M."/>
            <person name="Liers C."/>
            <person name="Hofrichter M."/>
            <person name="Kellner H."/>
        </authorList>
    </citation>
    <scope>NUCLEOTIDE SEQUENCE [LARGE SCALE GENOMIC DNA]</scope>
    <source>
        <strain evidence="1 2">DSM 108379</strain>
    </source>
</reference>
<comment type="caution">
    <text evidence="1">The sequence shown here is derived from an EMBL/GenBank/DDBJ whole genome shotgun (WGS) entry which is preliminary data.</text>
</comment>
<dbReference type="AlphaFoldDB" id="A0A4Z0Z5Z2"/>
<name>A0A4Z0Z5Z2_9PEZI</name>
<evidence type="ECO:0008006" key="3">
    <source>
        <dbReference type="Google" id="ProtNLM"/>
    </source>
</evidence>
<gene>
    <name evidence="1" type="ORF">E0Z10_g3966</name>
</gene>
<dbReference type="Proteomes" id="UP000297716">
    <property type="component" value="Unassembled WGS sequence"/>
</dbReference>
<evidence type="ECO:0000313" key="1">
    <source>
        <dbReference type="EMBL" id="TGJ84806.1"/>
    </source>
</evidence>
<dbReference type="OrthoDB" id="4158087at2759"/>
<dbReference type="STRING" id="37992.A0A4Z0Z5Z2"/>
<accession>A0A4Z0Z5Z2</accession>
<dbReference type="PANTHER" id="PTHR37540:SF5">
    <property type="entry name" value="TRANSCRIPTION FACTOR DOMAIN-CONTAINING PROTEIN"/>
    <property type="match status" value="1"/>
</dbReference>
<dbReference type="EMBL" id="SKBN01000059">
    <property type="protein sequence ID" value="TGJ84806.1"/>
    <property type="molecule type" value="Genomic_DNA"/>
</dbReference>
<organism evidence="1 2">
    <name type="scientific">Xylaria hypoxylon</name>
    <dbReference type="NCBI Taxonomy" id="37992"/>
    <lineage>
        <taxon>Eukaryota</taxon>
        <taxon>Fungi</taxon>
        <taxon>Dikarya</taxon>
        <taxon>Ascomycota</taxon>
        <taxon>Pezizomycotina</taxon>
        <taxon>Sordariomycetes</taxon>
        <taxon>Xylariomycetidae</taxon>
        <taxon>Xylariales</taxon>
        <taxon>Xylariaceae</taxon>
        <taxon>Xylaria</taxon>
    </lineage>
</organism>
<protein>
    <recommendedName>
        <fullName evidence="3">Transcription factor domain-containing protein</fullName>
    </recommendedName>
</protein>
<keyword evidence="2" id="KW-1185">Reference proteome</keyword>
<proteinExistence type="predicted"/>